<gene>
    <name evidence="2" type="ORF">LSAT_V11C800433150</name>
</gene>
<evidence type="ECO:0000259" key="1">
    <source>
        <dbReference type="Pfam" id="PF05699"/>
    </source>
</evidence>
<keyword evidence="3" id="KW-1185">Reference proteome</keyword>
<organism evidence="2 3">
    <name type="scientific">Lactuca sativa</name>
    <name type="common">Garden lettuce</name>
    <dbReference type="NCBI Taxonomy" id="4236"/>
    <lineage>
        <taxon>Eukaryota</taxon>
        <taxon>Viridiplantae</taxon>
        <taxon>Streptophyta</taxon>
        <taxon>Embryophyta</taxon>
        <taxon>Tracheophyta</taxon>
        <taxon>Spermatophyta</taxon>
        <taxon>Magnoliopsida</taxon>
        <taxon>eudicotyledons</taxon>
        <taxon>Gunneridae</taxon>
        <taxon>Pentapetalae</taxon>
        <taxon>asterids</taxon>
        <taxon>campanulids</taxon>
        <taxon>Asterales</taxon>
        <taxon>Asteraceae</taxon>
        <taxon>Cichorioideae</taxon>
        <taxon>Cichorieae</taxon>
        <taxon>Lactucinae</taxon>
        <taxon>Lactuca</taxon>
    </lineage>
</organism>
<dbReference type="GO" id="GO:0046983">
    <property type="term" value="F:protein dimerization activity"/>
    <property type="evidence" value="ECO:0007669"/>
    <property type="project" value="InterPro"/>
</dbReference>
<protein>
    <recommendedName>
        <fullName evidence="1">HAT C-terminal dimerisation domain-containing protein</fullName>
    </recommendedName>
</protein>
<proteinExistence type="predicted"/>
<dbReference type="SUPFAM" id="SSF53098">
    <property type="entry name" value="Ribonuclease H-like"/>
    <property type="match status" value="1"/>
</dbReference>
<evidence type="ECO:0000313" key="2">
    <source>
        <dbReference type="EMBL" id="KAJ0193723.1"/>
    </source>
</evidence>
<dbReference type="InterPro" id="IPR008906">
    <property type="entry name" value="HATC_C_dom"/>
</dbReference>
<dbReference type="Pfam" id="PF05699">
    <property type="entry name" value="Dimer_Tnp_hAT"/>
    <property type="match status" value="1"/>
</dbReference>
<comment type="caution">
    <text evidence="2">The sequence shown here is derived from an EMBL/GenBank/DDBJ whole genome shotgun (WGS) entry which is preliminary data.</text>
</comment>
<feature type="domain" description="HAT C-terminal dimerisation" evidence="1">
    <location>
        <begin position="4"/>
        <end position="39"/>
    </location>
</feature>
<dbReference type="AlphaFoldDB" id="A0A9R1UUC4"/>
<name>A0A9R1UUC4_LACSA</name>
<dbReference type="InterPro" id="IPR012337">
    <property type="entry name" value="RNaseH-like_sf"/>
</dbReference>
<dbReference type="Proteomes" id="UP000235145">
    <property type="component" value="Unassembled WGS sequence"/>
</dbReference>
<accession>A0A9R1UUC4</accession>
<evidence type="ECO:0000313" key="3">
    <source>
        <dbReference type="Proteomes" id="UP000235145"/>
    </source>
</evidence>
<reference evidence="2 3" key="1">
    <citation type="journal article" date="2017" name="Nat. Commun.">
        <title>Genome assembly with in vitro proximity ligation data and whole-genome triplication in lettuce.</title>
        <authorList>
            <person name="Reyes-Chin-Wo S."/>
            <person name="Wang Z."/>
            <person name="Yang X."/>
            <person name="Kozik A."/>
            <person name="Arikit S."/>
            <person name="Song C."/>
            <person name="Xia L."/>
            <person name="Froenicke L."/>
            <person name="Lavelle D.O."/>
            <person name="Truco M.J."/>
            <person name="Xia R."/>
            <person name="Zhu S."/>
            <person name="Xu C."/>
            <person name="Xu H."/>
            <person name="Xu X."/>
            <person name="Cox K."/>
            <person name="Korf I."/>
            <person name="Meyers B.C."/>
            <person name="Michelmore R.W."/>
        </authorList>
    </citation>
    <scope>NUCLEOTIDE SEQUENCE [LARGE SCALE GENOMIC DNA]</scope>
    <source>
        <strain evidence="3">cv. Salinas</strain>
        <tissue evidence="2">Seedlings</tissue>
    </source>
</reference>
<dbReference type="EMBL" id="NBSK02000008">
    <property type="protein sequence ID" value="KAJ0193723.1"/>
    <property type="molecule type" value="Genomic_DNA"/>
</dbReference>
<sequence length="85" mass="9408">MGIIASESSFSTSGRIVGPHRSRLLPSVIEAIICTQNWLWVGNKGMYEFARTSCVIDGDDLHSDEDYEGIEGAYSNVNERRVEGN</sequence>